<dbReference type="PIRSF" id="PIRSF009141">
    <property type="entry name" value="UCP009141"/>
    <property type="match status" value="1"/>
</dbReference>
<comment type="caution">
    <text evidence="3">The sequence shown here is derived from an EMBL/GenBank/DDBJ whole genome shotgun (WGS) entry which is preliminary data.</text>
</comment>
<dbReference type="RefSeq" id="WP_379873706.1">
    <property type="nucleotide sequence ID" value="NZ_JBHTBH010000015.1"/>
</dbReference>
<protein>
    <submittedName>
        <fullName evidence="3">DUF817 domain-containing protein</fullName>
    </submittedName>
</protein>
<evidence type="ECO:0000256" key="2">
    <source>
        <dbReference type="SAM" id="Phobius"/>
    </source>
</evidence>
<dbReference type="EMBL" id="JBHTBH010000015">
    <property type="protein sequence ID" value="MFC7331068.1"/>
    <property type="molecule type" value="Genomic_DNA"/>
</dbReference>
<accession>A0ABW2KMI1</accession>
<keyword evidence="2" id="KW-1133">Transmembrane helix</keyword>
<feature type="region of interest" description="Disordered" evidence="1">
    <location>
        <begin position="1"/>
        <end position="48"/>
    </location>
</feature>
<feature type="transmembrane region" description="Helical" evidence="2">
    <location>
        <begin position="180"/>
        <end position="198"/>
    </location>
</feature>
<proteinExistence type="predicted"/>
<reference evidence="4" key="1">
    <citation type="journal article" date="2019" name="Int. J. Syst. Evol. Microbiol.">
        <title>The Global Catalogue of Microorganisms (GCM) 10K type strain sequencing project: providing services to taxonomists for standard genome sequencing and annotation.</title>
        <authorList>
            <consortium name="The Broad Institute Genomics Platform"/>
            <consortium name="The Broad Institute Genome Sequencing Center for Infectious Disease"/>
            <person name="Wu L."/>
            <person name="Ma J."/>
        </authorList>
    </citation>
    <scope>NUCLEOTIDE SEQUENCE [LARGE SCALE GENOMIC DNA]</scope>
    <source>
        <strain evidence="4">CGMCC 4.7382</strain>
    </source>
</reference>
<feature type="compositionally biased region" description="Low complexity" evidence="1">
    <location>
        <begin position="8"/>
        <end position="19"/>
    </location>
</feature>
<feature type="transmembrane region" description="Helical" evidence="2">
    <location>
        <begin position="150"/>
        <end position="168"/>
    </location>
</feature>
<keyword evidence="4" id="KW-1185">Reference proteome</keyword>
<feature type="transmembrane region" description="Helical" evidence="2">
    <location>
        <begin position="204"/>
        <end position="221"/>
    </location>
</feature>
<organism evidence="3 4">
    <name type="scientific">Marinactinospora rubrisoli</name>
    <dbReference type="NCBI Taxonomy" id="2715399"/>
    <lineage>
        <taxon>Bacteria</taxon>
        <taxon>Bacillati</taxon>
        <taxon>Actinomycetota</taxon>
        <taxon>Actinomycetes</taxon>
        <taxon>Streptosporangiales</taxon>
        <taxon>Nocardiopsidaceae</taxon>
        <taxon>Marinactinospora</taxon>
    </lineage>
</organism>
<dbReference type="InterPro" id="IPR008535">
    <property type="entry name" value="DUF817"/>
</dbReference>
<keyword evidence="2" id="KW-0472">Membrane</keyword>
<dbReference type="Pfam" id="PF05675">
    <property type="entry name" value="DUF817"/>
    <property type="match status" value="1"/>
</dbReference>
<feature type="transmembrane region" description="Helical" evidence="2">
    <location>
        <begin position="273"/>
        <end position="290"/>
    </location>
</feature>
<feature type="transmembrane region" description="Helical" evidence="2">
    <location>
        <begin position="90"/>
        <end position="106"/>
    </location>
</feature>
<sequence>MPCDRVAAPRPAGAQLAAPMVPAGNPGGRRRRQSRVTRETKRPPAGSGPLTQLVRFGLLQARACAFAGCLLAGLAVSSVLPLPIPRYDALLLYAVAVTAAFWGLRLETGREVMAILGFHVVGLAFELFKVHMGSWSYPEEAVAKIAGVPLYSGFMYAAVGSYVVRAWTLLELGLTGYRPVATALLAAAVYANFFTHHWLPDLRLPLAAGIVAVTWGAWVRYRVGERWYRMPLAVAFVLIGFFLWVAENAATLLGAWSYPHQEAAWAMVHPAKFGAWALLVTVSFVLVATWRHRAAEPRGAAAG</sequence>
<gene>
    <name evidence="3" type="ORF">ACFQRF_25345</name>
</gene>
<keyword evidence="2" id="KW-0812">Transmembrane</keyword>
<name>A0ABW2KMI1_9ACTN</name>
<evidence type="ECO:0000313" key="4">
    <source>
        <dbReference type="Proteomes" id="UP001596540"/>
    </source>
</evidence>
<feature type="transmembrane region" description="Helical" evidence="2">
    <location>
        <begin position="63"/>
        <end position="84"/>
    </location>
</feature>
<feature type="transmembrane region" description="Helical" evidence="2">
    <location>
        <begin position="233"/>
        <end position="253"/>
    </location>
</feature>
<dbReference type="Proteomes" id="UP001596540">
    <property type="component" value="Unassembled WGS sequence"/>
</dbReference>
<evidence type="ECO:0000313" key="3">
    <source>
        <dbReference type="EMBL" id="MFC7331068.1"/>
    </source>
</evidence>
<evidence type="ECO:0000256" key="1">
    <source>
        <dbReference type="SAM" id="MobiDB-lite"/>
    </source>
</evidence>
<feature type="transmembrane region" description="Helical" evidence="2">
    <location>
        <begin position="113"/>
        <end position="130"/>
    </location>
</feature>